<dbReference type="Gene3D" id="2.60.130.10">
    <property type="entry name" value="Aromatic compound dioxygenase"/>
    <property type="match status" value="1"/>
</dbReference>
<comment type="caution">
    <text evidence="5">The sequence shown here is derived from an EMBL/GenBank/DDBJ whole genome shotgun (WGS) entry which is preliminary data.</text>
</comment>
<keyword evidence="2" id="KW-0223">Dioxygenase</keyword>
<evidence type="ECO:0000313" key="5">
    <source>
        <dbReference type="EMBL" id="MFD1717964.1"/>
    </source>
</evidence>
<feature type="domain" description="Intradiol ring-cleavage dioxygenases" evidence="4">
    <location>
        <begin position="44"/>
        <end position="72"/>
    </location>
</feature>
<dbReference type="Proteomes" id="UP001597277">
    <property type="component" value="Unassembled WGS sequence"/>
</dbReference>
<dbReference type="SUPFAM" id="SSF49482">
    <property type="entry name" value="Aromatic compound dioxygenase"/>
    <property type="match status" value="1"/>
</dbReference>
<sequence>MSEQGTRLGLTPSQTVGPFLKIGLDWGEEGRFAVPNGTPQAFWIVGQVLDGDGEPMPDALVEIWQADPDGRFDHPDDPRGAVPSSLPGFTGFARSTTWNETTTYAVHTVRPGPLPAGDLDDPDSPVEAPHIDVTVLARGMLNRVVTRIYFPDEPLNATDPVLASVPAERRETLLARPDGDGYRFDIKLQGAGETVFFEV</sequence>
<evidence type="ECO:0000256" key="1">
    <source>
        <dbReference type="ARBA" id="ARBA00007825"/>
    </source>
</evidence>
<dbReference type="InterPro" id="IPR012786">
    <property type="entry name" value="Protocat_dOase_a"/>
</dbReference>
<dbReference type="NCBIfam" id="TIGR02423">
    <property type="entry name" value="protocat_alph"/>
    <property type="match status" value="1"/>
</dbReference>
<comment type="similarity">
    <text evidence="1">Belongs to the intradiol ring-cleavage dioxygenase family.</text>
</comment>
<organism evidence="5 6">
    <name type="scientific">Georgenia deserti</name>
    <dbReference type="NCBI Taxonomy" id="2093781"/>
    <lineage>
        <taxon>Bacteria</taxon>
        <taxon>Bacillati</taxon>
        <taxon>Actinomycetota</taxon>
        <taxon>Actinomycetes</taxon>
        <taxon>Micrococcales</taxon>
        <taxon>Bogoriellaceae</taxon>
        <taxon>Georgenia</taxon>
    </lineage>
</organism>
<dbReference type="EMBL" id="JBHUEE010000004">
    <property type="protein sequence ID" value="MFD1717964.1"/>
    <property type="molecule type" value="Genomic_DNA"/>
</dbReference>
<dbReference type="EC" id="1.13.11.3" evidence="5"/>
<dbReference type="RefSeq" id="WP_388005312.1">
    <property type="nucleotide sequence ID" value="NZ_JBHUEE010000004.1"/>
</dbReference>
<dbReference type="InterPro" id="IPR015889">
    <property type="entry name" value="Intradiol_dOase_core"/>
</dbReference>
<dbReference type="PROSITE" id="PS00083">
    <property type="entry name" value="INTRADIOL_DIOXYGENAS"/>
    <property type="match status" value="1"/>
</dbReference>
<evidence type="ECO:0000256" key="3">
    <source>
        <dbReference type="ARBA" id="ARBA00023002"/>
    </source>
</evidence>
<protein>
    <submittedName>
        <fullName evidence="5">Protocatechuate 3,4-dioxygenase subunit alpha</fullName>
        <ecNumber evidence="5">1.13.11.3</ecNumber>
    </submittedName>
</protein>
<dbReference type="Pfam" id="PF00775">
    <property type="entry name" value="Dioxygenase_C"/>
    <property type="match status" value="1"/>
</dbReference>
<dbReference type="PANTHER" id="PTHR33711">
    <property type="entry name" value="DIOXYGENASE, PUTATIVE (AFU_ORTHOLOGUE AFUA_2G02910)-RELATED"/>
    <property type="match status" value="1"/>
</dbReference>
<evidence type="ECO:0000313" key="6">
    <source>
        <dbReference type="Proteomes" id="UP001597277"/>
    </source>
</evidence>
<proteinExistence type="inferred from homology"/>
<name>A0ABW4L465_9MICO</name>
<dbReference type="InterPro" id="IPR000627">
    <property type="entry name" value="Intradiol_dOase_C"/>
</dbReference>
<reference evidence="6" key="1">
    <citation type="journal article" date="2019" name="Int. J. Syst. Evol. Microbiol.">
        <title>The Global Catalogue of Microorganisms (GCM) 10K type strain sequencing project: providing services to taxonomists for standard genome sequencing and annotation.</title>
        <authorList>
            <consortium name="The Broad Institute Genomics Platform"/>
            <consortium name="The Broad Institute Genome Sequencing Center for Infectious Disease"/>
            <person name="Wu L."/>
            <person name="Ma J."/>
        </authorList>
    </citation>
    <scope>NUCLEOTIDE SEQUENCE [LARGE SCALE GENOMIC DNA]</scope>
    <source>
        <strain evidence="6">JCM 17130</strain>
    </source>
</reference>
<keyword evidence="3 5" id="KW-0560">Oxidoreductase</keyword>
<gene>
    <name evidence="5" type="primary">pcaG</name>
    <name evidence="5" type="ORF">ACFSE6_08965</name>
</gene>
<keyword evidence="6" id="KW-1185">Reference proteome</keyword>
<dbReference type="GO" id="GO:0018578">
    <property type="term" value="F:protocatechuate 3,4-dioxygenase activity"/>
    <property type="evidence" value="ECO:0007669"/>
    <property type="project" value="UniProtKB-EC"/>
</dbReference>
<evidence type="ECO:0000259" key="4">
    <source>
        <dbReference type="PROSITE" id="PS00083"/>
    </source>
</evidence>
<accession>A0ABW4L465</accession>
<dbReference type="InterPro" id="IPR050770">
    <property type="entry name" value="Intradiol_RC_Dioxygenase"/>
</dbReference>
<dbReference type="PANTHER" id="PTHR33711:SF9">
    <property type="entry name" value="PROTOCATECHUATE 3,4-DIOXYGENASE ALPHA CHAIN"/>
    <property type="match status" value="1"/>
</dbReference>
<evidence type="ECO:0000256" key="2">
    <source>
        <dbReference type="ARBA" id="ARBA00022964"/>
    </source>
</evidence>